<accession>A0A8W8N8T0</accession>
<sequence length="227" mass="27458">RYPLYINVYTRIITYWGKMLISPENKIVYTVYRYLFSQHFNSDCKSPWIDCIQRILNMCGLQYVWQNHNFVNIEWLSATVNQRLKDQFMQIWSNDINCSSRGQVYKILKPYFGFEKYLDILPVKLRKKFIKFRTSNHRFPVETGRWYNIPLNERLCLLCNKGLIGDEFHYILECSALEEIRKKYINTKYWKRPNFFKFSELMTNCNCKSLRKLCVFISKIFDAVCSS</sequence>
<dbReference type="EnsemblMetazoa" id="G4834.1">
    <property type="protein sequence ID" value="G4834.1:cds"/>
    <property type="gene ID" value="G4834"/>
</dbReference>
<protein>
    <submittedName>
        <fullName evidence="1">Uncharacterized protein</fullName>
    </submittedName>
</protein>
<proteinExistence type="predicted"/>
<evidence type="ECO:0000313" key="1">
    <source>
        <dbReference type="EnsemblMetazoa" id="G4834.1:cds"/>
    </source>
</evidence>
<dbReference type="Proteomes" id="UP000005408">
    <property type="component" value="Unassembled WGS sequence"/>
</dbReference>
<evidence type="ECO:0000313" key="2">
    <source>
        <dbReference type="Proteomes" id="UP000005408"/>
    </source>
</evidence>
<reference evidence="1" key="1">
    <citation type="submission" date="2022-08" db="UniProtKB">
        <authorList>
            <consortium name="EnsemblMetazoa"/>
        </authorList>
    </citation>
    <scope>IDENTIFICATION</scope>
    <source>
        <strain evidence="1">05x7-T-G4-1.051#20</strain>
    </source>
</reference>
<organism evidence="1 2">
    <name type="scientific">Magallana gigas</name>
    <name type="common">Pacific oyster</name>
    <name type="synonym">Crassostrea gigas</name>
    <dbReference type="NCBI Taxonomy" id="29159"/>
    <lineage>
        <taxon>Eukaryota</taxon>
        <taxon>Metazoa</taxon>
        <taxon>Spiralia</taxon>
        <taxon>Lophotrochozoa</taxon>
        <taxon>Mollusca</taxon>
        <taxon>Bivalvia</taxon>
        <taxon>Autobranchia</taxon>
        <taxon>Pteriomorphia</taxon>
        <taxon>Ostreida</taxon>
        <taxon>Ostreoidea</taxon>
        <taxon>Ostreidae</taxon>
        <taxon>Magallana</taxon>
    </lineage>
</organism>
<keyword evidence="2" id="KW-1185">Reference proteome</keyword>
<dbReference type="AlphaFoldDB" id="A0A8W8N8T0"/>
<name>A0A8W8N8T0_MAGGI</name>